<evidence type="ECO:0000313" key="11">
    <source>
        <dbReference type="EMBL" id="BBL35420.1"/>
    </source>
</evidence>
<keyword evidence="3 9" id="KW-0813">Transport</keyword>
<evidence type="ECO:0000256" key="1">
    <source>
        <dbReference type="ARBA" id="ARBA00004429"/>
    </source>
</evidence>
<feature type="transmembrane region" description="Helical" evidence="9">
    <location>
        <begin position="145"/>
        <end position="170"/>
    </location>
</feature>
<feature type="transmembrane region" description="Helical" evidence="9">
    <location>
        <begin position="64"/>
        <end position="82"/>
    </location>
</feature>
<dbReference type="EMBL" id="AP019755">
    <property type="protein sequence ID" value="BBL35420.1"/>
    <property type="molecule type" value="Genomic_DNA"/>
</dbReference>
<dbReference type="GO" id="GO:0140359">
    <property type="term" value="F:ABC-type transporter activity"/>
    <property type="evidence" value="ECO:0007669"/>
    <property type="project" value="InterPro"/>
</dbReference>
<organism evidence="11 12">
    <name type="scientific">Nitrosomonas stercoris</name>
    <dbReference type="NCBI Taxonomy" id="1444684"/>
    <lineage>
        <taxon>Bacteria</taxon>
        <taxon>Pseudomonadati</taxon>
        <taxon>Pseudomonadota</taxon>
        <taxon>Betaproteobacteria</taxon>
        <taxon>Nitrosomonadales</taxon>
        <taxon>Nitrosomonadaceae</taxon>
        <taxon>Nitrosomonas</taxon>
    </lineage>
</organism>
<comment type="subcellular location">
    <subcellularLocation>
        <location evidence="1 9">Cell inner membrane</location>
        <topology evidence="1 9">Multi-pass membrane protein</topology>
    </subcellularLocation>
</comment>
<evidence type="ECO:0000256" key="6">
    <source>
        <dbReference type="ARBA" id="ARBA00022692"/>
    </source>
</evidence>
<dbReference type="InterPro" id="IPR047817">
    <property type="entry name" value="ABC2_TM_bact-type"/>
</dbReference>
<gene>
    <name evidence="11" type="ORF">Nstercoris_01686</name>
</gene>
<proteinExistence type="inferred from homology"/>
<dbReference type="GO" id="GO:0015920">
    <property type="term" value="P:lipopolysaccharide transport"/>
    <property type="evidence" value="ECO:0007669"/>
    <property type="project" value="TreeGrafter"/>
</dbReference>
<evidence type="ECO:0000256" key="3">
    <source>
        <dbReference type="ARBA" id="ARBA00022448"/>
    </source>
</evidence>
<reference evidence="11 12" key="1">
    <citation type="submission" date="2019-06" db="EMBL/GenBank/DDBJ databases">
        <title>Nitrosomonas stercoris KYUHI-S whole genome shotgun sequence.</title>
        <authorList>
            <person name="Nakagawa T."/>
            <person name="Tsuchiya Y."/>
            <person name="Takahashi R."/>
        </authorList>
    </citation>
    <scope>NUCLEOTIDE SEQUENCE [LARGE SCALE GENOMIC DNA]</scope>
    <source>
        <strain evidence="11 12">KYUHI-S</strain>
    </source>
</reference>
<protein>
    <recommendedName>
        <fullName evidence="9">Transport permease protein</fullName>
    </recommendedName>
</protein>
<dbReference type="Proteomes" id="UP000316473">
    <property type="component" value="Chromosome"/>
</dbReference>
<dbReference type="InterPro" id="IPR000412">
    <property type="entry name" value="ABC_2_transport"/>
</dbReference>
<dbReference type="Pfam" id="PF01061">
    <property type="entry name" value="ABC2_membrane"/>
    <property type="match status" value="1"/>
</dbReference>
<evidence type="ECO:0000256" key="7">
    <source>
        <dbReference type="ARBA" id="ARBA00022989"/>
    </source>
</evidence>
<feature type="domain" description="ABC transmembrane type-2" evidence="10">
    <location>
        <begin position="35"/>
        <end position="257"/>
    </location>
</feature>
<keyword evidence="4 9" id="KW-1003">Cell membrane</keyword>
<feature type="transmembrane region" description="Helical" evidence="9">
    <location>
        <begin position="182"/>
        <end position="200"/>
    </location>
</feature>
<evidence type="ECO:0000256" key="4">
    <source>
        <dbReference type="ARBA" id="ARBA00022475"/>
    </source>
</evidence>
<dbReference type="PANTHER" id="PTHR30413">
    <property type="entry name" value="INNER MEMBRANE TRANSPORT PERMEASE"/>
    <property type="match status" value="1"/>
</dbReference>
<evidence type="ECO:0000313" key="12">
    <source>
        <dbReference type="Proteomes" id="UP000316473"/>
    </source>
</evidence>
<keyword evidence="8 9" id="KW-0472">Membrane</keyword>
<evidence type="ECO:0000256" key="9">
    <source>
        <dbReference type="RuleBase" id="RU361157"/>
    </source>
</evidence>
<dbReference type="PRINTS" id="PR00164">
    <property type="entry name" value="ABC2TRNSPORT"/>
</dbReference>
<accession>A0A4Y1YMM8</accession>
<evidence type="ECO:0000259" key="10">
    <source>
        <dbReference type="PROSITE" id="PS51012"/>
    </source>
</evidence>
<name>A0A4Y1YMM8_9PROT</name>
<dbReference type="PANTHER" id="PTHR30413:SF8">
    <property type="entry name" value="TRANSPORT PERMEASE PROTEIN"/>
    <property type="match status" value="1"/>
</dbReference>
<evidence type="ECO:0000256" key="8">
    <source>
        <dbReference type="ARBA" id="ARBA00023136"/>
    </source>
</evidence>
<keyword evidence="5" id="KW-0997">Cell inner membrane</keyword>
<dbReference type="GO" id="GO:0043190">
    <property type="term" value="C:ATP-binding cassette (ABC) transporter complex"/>
    <property type="evidence" value="ECO:0007669"/>
    <property type="project" value="InterPro"/>
</dbReference>
<evidence type="ECO:0000256" key="2">
    <source>
        <dbReference type="ARBA" id="ARBA00007783"/>
    </source>
</evidence>
<feature type="transmembrane region" description="Helical" evidence="9">
    <location>
        <begin position="35"/>
        <end position="58"/>
    </location>
</feature>
<evidence type="ECO:0000256" key="5">
    <source>
        <dbReference type="ARBA" id="ARBA00022519"/>
    </source>
</evidence>
<sequence length="264" mass="29966">MADSSTARNPIAITLAVWKAIFLREALERLFDMRAAWLWLVMEPLMHMGFYAFIYSVIRMRDVGGADIVIWIVVGMLGFFLFRRTADQVTHAVDSNQPLFAYRQVKPFDAAFMRAALECFLMLIVSIIILSIAALLGHFAPPDDILLILMAFSGLWLFGFSYGLIASVAMRLIPEMKHILKILMLPLYIISGVIWPLHLIPQPYQDWLMINPIAHGVELVRAGFVARYYVIPGTDLGYLYGCGIVSLFVGLVLYRRFDAQLIMK</sequence>
<keyword evidence="6 9" id="KW-0812">Transmembrane</keyword>
<keyword evidence="7 9" id="KW-1133">Transmembrane helix</keyword>
<keyword evidence="12" id="KW-1185">Reference proteome</keyword>
<feature type="transmembrane region" description="Helical" evidence="9">
    <location>
        <begin position="237"/>
        <end position="254"/>
    </location>
</feature>
<dbReference type="AlphaFoldDB" id="A0A4Y1YMM8"/>
<feature type="transmembrane region" description="Helical" evidence="9">
    <location>
        <begin position="115"/>
        <end position="139"/>
    </location>
</feature>
<dbReference type="KEGG" id="nst:Nstercoris_01686"/>
<dbReference type="InterPro" id="IPR013525">
    <property type="entry name" value="ABC2_TM"/>
</dbReference>
<comment type="similarity">
    <text evidence="2 9">Belongs to the ABC-2 integral membrane protein family.</text>
</comment>
<dbReference type="PROSITE" id="PS51012">
    <property type="entry name" value="ABC_TM2"/>
    <property type="match status" value="1"/>
</dbReference>